<evidence type="ECO:0000256" key="5">
    <source>
        <dbReference type="RuleBase" id="RU361279"/>
    </source>
</evidence>
<gene>
    <name evidence="6" type="ORF">GNP35_02610</name>
</gene>
<evidence type="ECO:0000256" key="3">
    <source>
        <dbReference type="ARBA" id="ARBA00022840"/>
    </source>
</evidence>
<feature type="binding site" evidence="4">
    <location>
        <begin position="4"/>
        <end position="8"/>
    </location>
    <ligand>
        <name>ATP</name>
        <dbReference type="ChEBI" id="CHEBI:30616"/>
    </ligand>
</feature>
<keyword evidence="6" id="KW-0436">Ligase</keyword>
<dbReference type="PANTHER" id="PTHR23407">
    <property type="entry name" value="ATPASE INHIBITOR/5-FORMYLTETRAHYDROFOLATE CYCLO-LIGASE"/>
    <property type="match status" value="1"/>
</dbReference>
<dbReference type="GO" id="GO:0009396">
    <property type="term" value="P:folic acid-containing compound biosynthetic process"/>
    <property type="evidence" value="ECO:0007669"/>
    <property type="project" value="TreeGrafter"/>
</dbReference>
<dbReference type="GO" id="GO:0030272">
    <property type="term" value="F:5-formyltetrahydrofolate cyclo-ligase activity"/>
    <property type="evidence" value="ECO:0007669"/>
    <property type="project" value="UniProtKB-EC"/>
</dbReference>
<keyword evidence="5" id="KW-0460">Magnesium</keyword>
<dbReference type="InterPro" id="IPR002698">
    <property type="entry name" value="FTHF_cligase"/>
</dbReference>
<dbReference type="PANTHER" id="PTHR23407:SF1">
    <property type="entry name" value="5-FORMYLTETRAHYDROFOLATE CYCLO-LIGASE"/>
    <property type="match status" value="1"/>
</dbReference>
<evidence type="ECO:0000256" key="4">
    <source>
        <dbReference type="PIRSR" id="PIRSR006806-1"/>
    </source>
</evidence>
<sequence>MESRQQLRASIRKRRNLLTAEQQTEAAELLKNNALKLIQSGQSIALYLTNDGEVNTAPLIEHLRELDTPLLFPVLHSFCSGYLNFQYVNRQTNWTTNKYGITEPAPNALTTAHLSNIDIIFMPLVAFDTNGNRLGMGGGYYDRTLANINQLSKKPTLVGLAHDCQEVEHLNSEQWDIPINMIVTPTRIIRI</sequence>
<feature type="binding site" evidence="4">
    <location>
        <position position="48"/>
    </location>
    <ligand>
        <name>substrate</name>
    </ligand>
</feature>
<keyword evidence="7" id="KW-1185">Reference proteome</keyword>
<protein>
    <recommendedName>
        <fullName evidence="5">5-formyltetrahydrofolate cyclo-ligase</fullName>
        <ecNumber evidence="5">6.3.3.2</ecNumber>
    </recommendedName>
</protein>
<dbReference type="GO" id="GO:0005524">
    <property type="term" value="F:ATP binding"/>
    <property type="evidence" value="ECO:0007669"/>
    <property type="project" value="UniProtKB-KW"/>
</dbReference>
<dbReference type="Pfam" id="PF01812">
    <property type="entry name" value="5-FTHF_cyc-lig"/>
    <property type="match status" value="1"/>
</dbReference>
<dbReference type="NCBIfam" id="TIGR02727">
    <property type="entry name" value="MTHFS_bact"/>
    <property type="match status" value="1"/>
</dbReference>
<dbReference type="Proteomes" id="UP000439994">
    <property type="component" value="Unassembled WGS sequence"/>
</dbReference>
<keyword evidence="5" id="KW-0479">Metal-binding</keyword>
<name>A0A6N8F491_9GAMM</name>
<dbReference type="PIRSF" id="PIRSF006806">
    <property type="entry name" value="FTHF_cligase"/>
    <property type="match status" value="1"/>
</dbReference>
<comment type="similarity">
    <text evidence="1 5">Belongs to the 5-formyltetrahydrofolate cyclo-ligase family.</text>
</comment>
<feature type="binding site" evidence="4">
    <location>
        <begin position="133"/>
        <end position="141"/>
    </location>
    <ligand>
        <name>ATP</name>
        <dbReference type="ChEBI" id="CHEBI:30616"/>
    </ligand>
</feature>
<organism evidence="6 7">
    <name type="scientific">Psychrosphaera haliotis</name>
    <dbReference type="NCBI Taxonomy" id="555083"/>
    <lineage>
        <taxon>Bacteria</taxon>
        <taxon>Pseudomonadati</taxon>
        <taxon>Pseudomonadota</taxon>
        <taxon>Gammaproteobacteria</taxon>
        <taxon>Alteromonadales</taxon>
        <taxon>Pseudoalteromonadaceae</taxon>
        <taxon>Psychrosphaera</taxon>
    </lineage>
</organism>
<dbReference type="GO" id="GO:0046872">
    <property type="term" value="F:metal ion binding"/>
    <property type="evidence" value="ECO:0007669"/>
    <property type="project" value="UniProtKB-KW"/>
</dbReference>
<comment type="cofactor">
    <cofactor evidence="5">
        <name>Mg(2+)</name>
        <dbReference type="ChEBI" id="CHEBI:18420"/>
    </cofactor>
</comment>
<reference evidence="6 7" key="1">
    <citation type="submission" date="2019-11" db="EMBL/GenBank/DDBJ databases">
        <title>P. haliotis isolates from Z. marina roots.</title>
        <authorList>
            <person name="Cohen M."/>
            <person name="Jospin G."/>
            <person name="Eisen J.A."/>
            <person name="Coil D.A."/>
        </authorList>
    </citation>
    <scope>NUCLEOTIDE SEQUENCE [LARGE SCALE GENOMIC DNA]</scope>
    <source>
        <strain evidence="6 7">UCD-MCMsp1aY</strain>
    </source>
</reference>
<dbReference type="RefSeq" id="WP_155694246.1">
    <property type="nucleotide sequence ID" value="NZ_WOCD01000001.1"/>
</dbReference>
<dbReference type="SUPFAM" id="SSF100950">
    <property type="entry name" value="NagB/RpiA/CoA transferase-like"/>
    <property type="match status" value="1"/>
</dbReference>
<keyword evidence="3 4" id="KW-0067">ATP-binding</keyword>
<comment type="catalytic activity">
    <reaction evidence="5">
        <text>(6S)-5-formyl-5,6,7,8-tetrahydrofolate + ATP = (6R)-5,10-methenyltetrahydrofolate + ADP + phosphate</text>
        <dbReference type="Rhea" id="RHEA:10488"/>
        <dbReference type="ChEBI" id="CHEBI:30616"/>
        <dbReference type="ChEBI" id="CHEBI:43474"/>
        <dbReference type="ChEBI" id="CHEBI:57455"/>
        <dbReference type="ChEBI" id="CHEBI:57457"/>
        <dbReference type="ChEBI" id="CHEBI:456216"/>
        <dbReference type="EC" id="6.3.3.2"/>
    </reaction>
</comment>
<accession>A0A6N8F491</accession>
<evidence type="ECO:0000313" key="7">
    <source>
        <dbReference type="Proteomes" id="UP000439994"/>
    </source>
</evidence>
<evidence type="ECO:0000256" key="2">
    <source>
        <dbReference type="ARBA" id="ARBA00022741"/>
    </source>
</evidence>
<dbReference type="Gene3D" id="3.40.50.10420">
    <property type="entry name" value="NagB/RpiA/CoA transferase-like"/>
    <property type="match status" value="1"/>
</dbReference>
<keyword evidence="2 4" id="KW-0547">Nucleotide-binding</keyword>
<feature type="binding site" evidence="4">
    <location>
        <position position="53"/>
    </location>
    <ligand>
        <name>substrate</name>
    </ligand>
</feature>
<dbReference type="AlphaFoldDB" id="A0A6N8F491"/>
<dbReference type="OrthoDB" id="9801938at2"/>
<evidence type="ECO:0000313" key="6">
    <source>
        <dbReference type="EMBL" id="MUH71486.1"/>
    </source>
</evidence>
<dbReference type="EMBL" id="WOCD01000001">
    <property type="protein sequence ID" value="MUH71486.1"/>
    <property type="molecule type" value="Genomic_DNA"/>
</dbReference>
<dbReference type="GO" id="GO:0035999">
    <property type="term" value="P:tetrahydrofolate interconversion"/>
    <property type="evidence" value="ECO:0007669"/>
    <property type="project" value="TreeGrafter"/>
</dbReference>
<evidence type="ECO:0000256" key="1">
    <source>
        <dbReference type="ARBA" id="ARBA00010638"/>
    </source>
</evidence>
<dbReference type="InterPro" id="IPR037171">
    <property type="entry name" value="NagB/RpiA_transferase-like"/>
</dbReference>
<comment type="caution">
    <text evidence="6">The sequence shown here is derived from an EMBL/GenBank/DDBJ whole genome shotgun (WGS) entry which is preliminary data.</text>
</comment>
<dbReference type="InterPro" id="IPR024185">
    <property type="entry name" value="FTHF_cligase-like_sf"/>
</dbReference>
<dbReference type="EC" id="6.3.3.2" evidence="5"/>
<proteinExistence type="inferred from homology"/>